<sequence length="913" mass="102095">MFWCCMTWKSLYTVASTASGPWYGSAELTLFLAAIVATRSPNNNVYGSSVTSAFKRMSTHCLPSAWKLWIILACVVVIHLSPAPVGLWLTTSAAGATPRTMLLADSSTHLRRPQANISPLQLDLPRRPRYIHRGSGRRFILSKQDDHSSITSHWSAVRSVAQQMRQQRRHQSTATAATDRALRPIRKPGVDYSVLRSLNKLDSKTFVILEQLNVQSLSNKSGLIHDHILDKEIDIMCLTETWQQPDVYSVLNEACPPGYSYLEKARTTGRGGGLAVFYRSSMELSPLSVPNVNSFESMVFKCKFPFSAAIALIYRPPKAQPTFISDIHDFLISLCTSYKNILVIGDLNIHMDSHTSKLGTDFKQVLDCLNLQQLVDGPTHKKGHTLDLVITDSIPLTDLHIYDIGTSDHQAVNIKIPQSSQFSKPKRHITFRNIKNIDPASFTQHLQLLSSPPSSSVSDLIDYYNNSLSHILDTHAPLKSRTVTFTRPAPWYTTKLRDMKRSGRVLERACKTSDLTVHKLAYREHQRSYAKALTTASTETALIRVTSDLLMASDSGSTSLLILLDLSAAFDTIDHSILLHRLQHHIGLSGTALHWFHSYLTDRTEYVALGDTKSRPHKVTCGVPQGSVLGPTLFTIYMLPLGCVVSRHGINFHCYADDTQLYLKISPSGPPSVTVTRLSSCLEEIEAWMSQNFLQLNGSKTEAIQTGTPQQLRSSPITSISLFGHNISLSPSTVTQADSGSVAAAVESVTRLSSEARGLREIPLGFRRFPQCEVGKSTKYEFKRQSNTRQTGFHRGNEDKSGSYLSRAAGGVSCGRTNSVPVRPRCCSVKKNIQTRRKSVSLARRESASAGDTPRWSPAVVERRAATERKKERERERGERDKRGRERGEREIREGERERREREREREREGERD</sequence>
<organism evidence="5 6">
    <name type="scientific">Mugilogobius chulae</name>
    <name type="common">yellowstripe goby</name>
    <dbReference type="NCBI Taxonomy" id="88201"/>
    <lineage>
        <taxon>Eukaryota</taxon>
        <taxon>Metazoa</taxon>
        <taxon>Chordata</taxon>
        <taxon>Craniata</taxon>
        <taxon>Vertebrata</taxon>
        <taxon>Euteleostomi</taxon>
        <taxon>Actinopterygii</taxon>
        <taxon>Neopterygii</taxon>
        <taxon>Teleostei</taxon>
        <taxon>Neoteleostei</taxon>
        <taxon>Acanthomorphata</taxon>
        <taxon>Gobiaria</taxon>
        <taxon>Gobiiformes</taxon>
        <taxon>Gobioidei</taxon>
        <taxon>Gobiidae</taxon>
        <taxon>Gobionellinae</taxon>
        <taxon>Mugilogobius</taxon>
    </lineage>
</organism>
<feature type="chain" id="PRO_5043676523" description="Reverse transcriptase domain-containing protein" evidence="3">
    <location>
        <begin position="27"/>
        <end position="913"/>
    </location>
</feature>
<accession>A0AAW0PKJ6</accession>
<dbReference type="Pfam" id="PF03372">
    <property type="entry name" value="Exo_endo_phos"/>
    <property type="match status" value="1"/>
</dbReference>
<reference evidence="6" key="1">
    <citation type="submission" date="2024-04" db="EMBL/GenBank/DDBJ databases">
        <title>Salinicola lusitanus LLJ914,a marine bacterium isolated from the Okinawa Trough.</title>
        <authorList>
            <person name="Li J."/>
        </authorList>
    </citation>
    <scope>NUCLEOTIDE SEQUENCE [LARGE SCALE GENOMIC DNA]</scope>
</reference>
<feature type="region of interest" description="Disordered" evidence="1">
    <location>
        <begin position="837"/>
        <end position="913"/>
    </location>
</feature>
<dbReference type="InterPro" id="IPR000477">
    <property type="entry name" value="RT_dom"/>
</dbReference>
<dbReference type="InterPro" id="IPR036691">
    <property type="entry name" value="Endo/exonu/phosph_ase_sf"/>
</dbReference>
<dbReference type="AlphaFoldDB" id="A0AAW0PKJ6"/>
<dbReference type="PANTHER" id="PTHR46670">
    <property type="entry name" value="ENDO/EXONUCLEASE/PHOSPHATASE DOMAIN-CONTAINING PROTEIN"/>
    <property type="match status" value="1"/>
</dbReference>
<evidence type="ECO:0000259" key="4">
    <source>
        <dbReference type="PROSITE" id="PS50878"/>
    </source>
</evidence>
<feature type="domain" description="Reverse transcriptase" evidence="4">
    <location>
        <begin position="480"/>
        <end position="727"/>
    </location>
</feature>
<evidence type="ECO:0000256" key="3">
    <source>
        <dbReference type="SAM" id="SignalP"/>
    </source>
</evidence>
<dbReference type="PROSITE" id="PS50878">
    <property type="entry name" value="RT_POL"/>
    <property type="match status" value="1"/>
</dbReference>
<feature type="signal peptide" evidence="3">
    <location>
        <begin position="1"/>
        <end position="26"/>
    </location>
</feature>
<name>A0AAW0PKJ6_9GOBI</name>
<feature type="compositionally biased region" description="Basic and acidic residues" evidence="1">
    <location>
        <begin position="861"/>
        <end position="913"/>
    </location>
</feature>
<keyword evidence="3" id="KW-0732">Signal</keyword>
<keyword evidence="6" id="KW-1185">Reference proteome</keyword>
<dbReference type="SUPFAM" id="SSF56672">
    <property type="entry name" value="DNA/RNA polymerases"/>
    <property type="match status" value="1"/>
</dbReference>
<dbReference type="Proteomes" id="UP001460270">
    <property type="component" value="Unassembled WGS sequence"/>
</dbReference>
<dbReference type="SUPFAM" id="SSF56219">
    <property type="entry name" value="DNase I-like"/>
    <property type="match status" value="1"/>
</dbReference>
<keyword evidence="2" id="KW-1133">Transmembrane helix</keyword>
<evidence type="ECO:0000256" key="2">
    <source>
        <dbReference type="SAM" id="Phobius"/>
    </source>
</evidence>
<dbReference type="Pfam" id="PF00078">
    <property type="entry name" value="RVT_1"/>
    <property type="match status" value="1"/>
</dbReference>
<evidence type="ECO:0000256" key="1">
    <source>
        <dbReference type="SAM" id="MobiDB-lite"/>
    </source>
</evidence>
<feature type="transmembrane region" description="Helical" evidence="2">
    <location>
        <begin position="65"/>
        <end position="89"/>
    </location>
</feature>
<feature type="region of interest" description="Disordered" evidence="1">
    <location>
        <begin position="783"/>
        <end position="823"/>
    </location>
</feature>
<comment type="caution">
    <text evidence="5">The sequence shown here is derived from an EMBL/GenBank/DDBJ whole genome shotgun (WGS) entry which is preliminary data.</text>
</comment>
<keyword evidence="2" id="KW-0472">Membrane</keyword>
<protein>
    <recommendedName>
        <fullName evidence="4">Reverse transcriptase domain-containing protein</fullName>
    </recommendedName>
</protein>
<evidence type="ECO:0000313" key="5">
    <source>
        <dbReference type="EMBL" id="KAK7929322.1"/>
    </source>
</evidence>
<keyword evidence="2" id="KW-0812">Transmembrane</keyword>
<evidence type="ECO:0000313" key="6">
    <source>
        <dbReference type="Proteomes" id="UP001460270"/>
    </source>
</evidence>
<dbReference type="PANTHER" id="PTHR46670:SF3">
    <property type="entry name" value="ENDONUCLEASE_EXONUCLEASE_PHOSPHATASE DOMAIN-CONTAINING PROTEIN"/>
    <property type="match status" value="1"/>
</dbReference>
<gene>
    <name evidence="5" type="ORF">WMY93_005717</name>
</gene>
<dbReference type="InterPro" id="IPR005135">
    <property type="entry name" value="Endo/exonuclease/phosphatase"/>
</dbReference>
<dbReference type="Gene3D" id="3.60.10.10">
    <property type="entry name" value="Endonuclease/exonuclease/phosphatase"/>
    <property type="match status" value="1"/>
</dbReference>
<dbReference type="EMBL" id="JBBPFD010000004">
    <property type="protein sequence ID" value="KAK7929322.1"/>
    <property type="molecule type" value="Genomic_DNA"/>
</dbReference>
<dbReference type="GO" id="GO:0003824">
    <property type="term" value="F:catalytic activity"/>
    <property type="evidence" value="ECO:0007669"/>
    <property type="project" value="InterPro"/>
</dbReference>
<dbReference type="InterPro" id="IPR043502">
    <property type="entry name" value="DNA/RNA_pol_sf"/>
</dbReference>
<proteinExistence type="predicted"/>